<dbReference type="EMBL" id="SIJB01000043">
    <property type="protein sequence ID" value="NBI30883.1"/>
    <property type="molecule type" value="Genomic_DNA"/>
</dbReference>
<evidence type="ECO:0000256" key="1">
    <source>
        <dbReference type="SAM" id="SignalP"/>
    </source>
</evidence>
<protein>
    <submittedName>
        <fullName evidence="2">Uncharacterized protein</fullName>
    </submittedName>
</protein>
<evidence type="ECO:0000313" key="2">
    <source>
        <dbReference type="EMBL" id="NBI30883.1"/>
    </source>
</evidence>
<gene>
    <name evidence="2" type="ORF">ERL59_18190</name>
</gene>
<keyword evidence="3" id="KW-1185">Reference proteome</keyword>
<feature type="chain" id="PRO_5026668810" evidence="1">
    <location>
        <begin position="24"/>
        <end position="75"/>
    </location>
</feature>
<name>A0A6N9Q895_9BACL</name>
<keyword evidence="1" id="KW-0732">Signal</keyword>
<dbReference type="RefSeq" id="WP_160647690.1">
    <property type="nucleotide sequence ID" value="NZ_SIJB01000043.1"/>
</dbReference>
<reference evidence="2 3" key="1">
    <citation type="submission" date="2019-01" db="EMBL/GenBank/DDBJ databases">
        <title>Chengkuizengella sp. nov., isolated from deep-sea sediment of East Pacific Ocean.</title>
        <authorList>
            <person name="Yang J."/>
            <person name="Lai Q."/>
            <person name="Shao Z."/>
        </authorList>
    </citation>
    <scope>NUCLEOTIDE SEQUENCE [LARGE SCALE GENOMIC DNA]</scope>
    <source>
        <strain evidence="2 3">YPA3-1-1</strain>
    </source>
</reference>
<organism evidence="2 3">
    <name type="scientific">Chengkuizengella marina</name>
    <dbReference type="NCBI Taxonomy" id="2507566"/>
    <lineage>
        <taxon>Bacteria</taxon>
        <taxon>Bacillati</taxon>
        <taxon>Bacillota</taxon>
        <taxon>Bacilli</taxon>
        <taxon>Bacillales</taxon>
        <taxon>Paenibacillaceae</taxon>
        <taxon>Chengkuizengella</taxon>
    </lineage>
</organism>
<evidence type="ECO:0000313" key="3">
    <source>
        <dbReference type="Proteomes" id="UP000448943"/>
    </source>
</evidence>
<dbReference type="AlphaFoldDB" id="A0A6N9Q895"/>
<sequence length="75" mass="9050">MKKRWISLLLVIMLFTIGTAVYAHETDQEISLFNFDEMLPFMEQMHPNWSDKQLEDMYNDCHGNGNSNREEYMDW</sequence>
<comment type="caution">
    <text evidence="2">The sequence shown here is derived from an EMBL/GenBank/DDBJ whole genome shotgun (WGS) entry which is preliminary data.</text>
</comment>
<accession>A0A6N9Q895</accession>
<feature type="signal peptide" evidence="1">
    <location>
        <begin position="1"/>
        <end position="23"/>
    </location>
</feature>
<dbReference type="OrthoDB" id="2166958at2"/>
<proteinExistence type="predicted"/>
<dbReference type="Proteomes" id="UP000448943">
    <property type="component" value="Unassembled WGS sequence"/>
</dbReference>